<feature type="domain" description="Bifunctional inhibitor/plant lipid transfer protein/seed storage helical" evidence="2">
    <location>
        <begin position="128"/>
        <end position="223"/>
    </location>
</feature>
<reference evidence="3" key="1">
    <citation type="submission" date="2022-04" db="EMBL/GenBank/DDBJ databases">
        <title>Carnegiea gigantea Genome sequencing and assembly v2.</title>
        <authorList>
            <person name="Copetti D."/>
            <person name="Sanderson M.J."/>
            <person name="Burquez A."/>
            <person name="Wojciechowski M.F."/>
        </authorList>
    </citation>
    <scope>NUCLEOTIDE SEQUENCE</scope>
    <source>
        <strain evidence="3">SGP5-SGP5p</strain>
        <tissue evidence="3">Aerial part</tissue>
    </source>
</reference>
<dbReference type="GO" id="GO:0009627">
    <property type="term" value="P:systemic acquired resistance"/>
    <property type="evidence" value="ECO:0007669"/>
    <property type="project" value="InterPro"/>
</dbReference>
<dbReference type="PANTHER" id="PTHR33122">
    <property type="entry name" value="LIPID BINDING PROTEIN-RELATED"/>
    <property type="match status" value="1"/>
</dbReference>
<keyword evidence="1" id="KW-0812">Transmembrane</keyword>
<dbReference type="SUPFAM" id="SSF47699">
    <property type="entry name" value="Bifunctional inhibitor/lipid-transfer protein/seed storage 2S albumin"/>
    <property type="match status" value="1"/>
</dbReference>
<dbReference type="InterPro" id="IPR016140">
    <property type="entry name" value="Bifunc_inhib/LTP/seed_store"/>
</dbReference>
<dbReference type="OrthoDB" id="643149at2759"/>
<evidence type="ECO:0000259" key="2">
    <source>
        <dbReference type="Pfam" id="PF14368"/>
    </source>
</evidence>
<dbReference type="InterPro" id="IPR044741">
    <property type="entry name" value="NsLTP-like"/>
</dbReference>
<dbReference type="Gene3D" id="1.10.110.10">
    <property type="entry name" value="Plant lipid-transfer and hydrophobic proteins"/>
    <property type="match status" value="1"/>
</dbReference>
<dbReference type="Proteomes" id="UP001153076">
    <property type="component" value="Unassembled WGS sequence"/>
</dbReference>
<dbReference type="CDD" id="cd04660">
    <property type="entry name" value="nsLTP_like"/>
    <property type="match status" value="1"/>
</dbReference>
<accession>A0A9Q1QP71</accession>
<gene>
    <name evidence="3" type="ORF">Cgig2_004109</name>
</gene>
<keyword evidence="4" id="KW-1185">Reference proteome</keyword>
<keyword evidence="1" id="KW-1133">Transmembrane helix</keyword>
<evidence type="ECO:0000256" key="1">
    <source>
        <dbReference type="SAM" id="Phobius"/>
    </source>
</evidence>
<dbReference type="Pfam" id="PF14368">
    <property type="entry name" value="LTP_2"/>
    <property type="match status" value="1"/>
</dbReference>
<dbReference type="PANTHER" id="PTHR33122:SF60">
    <property type="entry name" value="LIPID-TRANSFER PROTEIN DIR1-RELATED"/>
    <property type="match status" value="1"/>
</dbReference>
<proteinExistence type="predicted"/>
<comment type="caution">
    <text evidence="3">The sequence shown here is derived from an EMBL/GenBank/DDBJ whole genome shotgun (WGS) entry which is preliminary data.</text>
</comment>
<dbReference type="AlphaFoldDB" id="A0A9Q1QP71"/>
<protein>
    <recommendedName>
        <fullName evidence="2">Bifunctional inhibitor/plant lipid transfer protein/seed storage helical domain-containing protein</fullName>
    </recommendedName>
</protein>
<dbReference type="InterPro" id="IPR039265">
    <property type="entry name" value="DIR1-like"/>
</dbReference>
<dbReference type="InterPro" id="IPR036312">
    <property type="entry name" value="Bifun_inhib/LTP/seed_sf"/>
</dbReference>
<evidence type="ECO:0000313" key="3">
    <source>
        <dbReference type="EMBL" id="KAJ8449054.1"/>
    </source>
</evidence>
<name>A0A9Q1QP71_9CARY</name>
<evidence type="ECO:0000313" key="4">
    <source>
        <dbReference type="Proteomes" id="UP001153076"/>
    </source>
</evidence>
<organism evidence="3 4">
    <name type="scientific">Carnegiea gigantea</name>
    <dbReference type="NCBI Taxonomy" id="171969"/>
    <lineage>
        <taxon>Eukaryota</taxon>
        <taxon>Viridiplantae</taxon>
        <taxon>Streptophyta</taxon>
        <taxon>Embryophyta</taxon>
        <taxon>Tracheophyta</taxon>
        <taxon>Spermatophyta</taxon>
        <taxon>Magnoliopsida</taxon>
        <taxon>eudicotyledons</taxon>
        <taxon>Gunneridae</taxon>
        <taxon>Pentapetalae</taxon>
        <taxon>Caryophyllales</taxon>
        <taxon>Cactineae</taxon>
        <taxon>Cactaceae</taxon>
        <taxon>Cactoideae</taxon>
        <taxon>Echinocereeae</taxon>
        <taxon>Carnegiea</taxon>
    </lineage>
</organism>
<dbReference type="EMBL" id="JAKOGI010000025">
    <property type="protein sequence ID" value="KAJ8449054.1"/>
    <property type="molecule type" value="Genomic_DNA"/>
</dbReference>
<sequence length="224" mass="24391">MVTAATANGQSICDIPEEDLHACMSGVDPVIECSAMVKFLSQDQVKCLHDYYKDNYQPSMLRLHPGVVDHVLHDKRPFWECMKLCLEGALFSECLLIWQDLRAQETSSLRRSNFRPREMAGGKAVVVVFVAVMVAATTANGLSVCNIPAEDLHSCESAVATANPMNPTDQCCAVVKGLNADQVKCLCDYKTTEPSVLWLAGVDPARAMKLPGLCSGSSDQFNCS</sequence>
<keyword evidence="1" id="KW-0472">Membrane</keyword>
<dbReference type="GO" id="GO:0005504">
    <property type="term" value="F:fatty acid binding"/>
    <property type="evidence" value="ECO:0007669"/>
    <property type="project" value="InterPro"/>
</dbReference>
<feature type="transmembrane region" description="Helical" evidence="1">
    <location>
        <begin position="120"/>
        <end position="139"/>
    </location>
</feature>